<reference evidence="2 3" key="1">
    <citation type="submission" date="2018-10" db="EMBL/GenBank/DDBJ databases">
        <title>Comparative analysis of microorganisms from saline springs in Andes Mountain Range, Colombia.</title>
        <authorList>
            <person name="Rubin E."/>
        </authorList>
    </citation>
    <scope>NUCLEOTIDE SEQUENCE [LARGE SCALE GENOMIC DNA]</scope>
    <source>
        <strain evidence="2 3">USBA 36</strain>
    </source>
</reference>
<dbReference type="InterPro" id="IPR021409">
    <property type="entry name" value="DUF3047"/>
</dbReference>
<protein>
    <recommendedName>
        <fullName evidence="4">DUF3047 family protein</fullName>
    </recommendedName>
</protein>
<comment type="caution">
    <text evidence="2">The sequence shown here is derived from an EMBL/GenBank/DDBJ whole genome shotgun (WGS) entry which is preliminary data.</text>
</comment>
<proteinExistence type="predicted"/>
<accession>A0A420WNW4</accession>
<gene>
    <name evidence="2" type="ORF">BCL74_0324</name>
</gene>
<evidence type="ECO:0000313" key="3">
    <source>
        <dbReference type="Proteomes" id="UP000277424"/>
    </source>
</evidence>
<organism evidence="2 3">
    <name type="scientific">Oceanibaculum indicum</name>
    <dbReference type="NCBI Taxonomy" id="526216"/>
    <lineage>
        <taxon>Bacteria</taxon>
        <taxon>Pseudomonadati</taxon>
        <taxon>Pseudomonadota</taxon>
        <taxon>Alphaproteobacteria</taxon>
        <taxon>Rhodospirillales</taxon>
        <taxon>Oceanibaculaceae</taxon>
        <taxon>Oceanibaculum</taxon>
    </lineage>
</organism>
<feature type="signal peptide" evidence="1">
    <location>
        <begin position="1"/>
        <end position="33"/>
    </location>
</feature>
<evidence type="ECO:0008006" key="4">
    <source>
        <dbReference type="Google" id="ProtNLM"/>
    </source>
</evidence>
<dbReference type="EMBL" id="RBIG01000001">
    <property type="protein sequence ID" value="RKQ72556.1"/>
    <property type="molecule type" value="Genomic_DNA"/>
</dbReference>
<dbReference type="OrthoDB" id="8443660at2"/>
<feature type="chain" id="PRO_5019189383" description="DUF3047 family protein" evidence="1">
    <location>
        <begin position="34"/>
        <end position="238"/>
    </location>
</feature>
<name>A0A420WNW4_9PROT</name>
<sequence>MRPRPFFMGMVRFARILLLSVLCLLALPSLASAQAVDPALTGAGWKLLTFDPPPAQFRQLEQGGIEVEAKGSVAVLYRSAGKAEARKPLLSWRWRVDRSDIEPVDLGRKERADRPIALHVGFEQDESTSDFMRSLAARMMGAPPPGRVITYTWGGIQKAGEVLVSPYLGDEGRIVILRAGNAPLRDWVTESVDLKADFRRFFGYAPPPVAYIAISADADDQPGHTLARIADISFQGAE</sequence>
<keyword evidence="1" id="KW-0732">Signal</keyword>
<dbReference type="Pfam" id="PF11249">
    <property type="entry name" value="DUF3047"/>
    <property type="match status" value="1"/>
</dbReference>
<evidence type="ECO:0000256" key="1">
    <source>
        <dbReference type="SAM" id="SignalP"/>
    </source>
</evidence>
<dbReference type="AlphaFoldDB" id="A0A420WNW4"/>
<dbReference type="Proteomes" id="UP000277424">
    <property type="component" value="Unassembled WGS sequence"/>
</dbReference>
<evidence type="ECO:0000313" key="2">
    <source>
        <dbReference type="EMBL" id="RKQ72556.1"/>
    </source>
</evidence>